<dbReference type="Gene3D" id="1.20.120.1770">
    <property type="match status" value="1"/>
</dbReference>
<dbReference type="FunFam" id="1.20.120.1770:FF:000001">
    <property type="entry name" value="Cytochrome b reductase 1"/>
    <property type="match status" value="1"/>
</dbReference>
<organism evidence="11 12">
    <name type="scientific">Owenia fusiformis</name>
    <name type="common">Polychaete worm</name>
    <dbReference type="NCBI Taxonomy" id="6347"/>
    <lineage>
        <taxon>Eukaryota</taxon>
        <taxon>Metazoa</taxon>
        <taxon>Spiralia</taxon>
        <taxon>Lophotrochozoa</taxon>
        <taxon>Annelida</taxon>
        <taxon>Polychaeta</taxon>
        <taxon>Sedentaria</taxon>
        <taxon>Canalipalpata</taxon>
        <taxon>Sabellida</taxon>
        <taxon>Oweniida</taxon>
        <taxon>Oweniidae</taxon>
        <taxon>Owenia</taxon>
    </lineage>
</organism>
<dbReference type="GO" id="GO:0016020">
    <property type="term" value="C:membrane"/>
    <property type="evidence" value="ECO:0007669"/>
    <property type="project" value="UniProtKB-SubCell"/>
</dbReference>
<gene>
    <name evidence="11" type="ORF">OFUS_LOCUS15639</name>
</gene>
<keyword evidence="6" id="KW-0479">Metal-binding</keyword>
<keyword evidence="3" id="KW-0813">Transport</keyword>
<keyword evidence="4" id="KW-0349">Heme</keyword>
<evidence type="ECO:0000256" key="3">
    <source>
        <dbReference type="ARBA" id="ARBA00022448"/>
    </source>
</evidence>
<evidence type="ECO:0000256" key="7">
    <source>
        <dbReference type="ARBA" id="ARBA00022982"/>
    </source>
</evidence>
<name>A0A8J1UXC3_OWEFU</name>
<keyword evidence="5" id="KW-0812">Transmembrane</keyword>
<dbReference type="Pfam" id="PF03188">
    <property type="entry name" value="Cytochrom_B561"/>
    <property type="match status" value="1"/>
</dbReference>
<dbReference type="SMART" id="SM00665">
    <property type="entry name" value="B561"/>
    <property type="match status" value="1"/>
</dbReference>
<comment type="cofactor">
    <cofactor evidence="1">
        <name>heme b</name>
        <dbReference type="ChEBI" id="CHEBI:60344"/>
    </cofactor>
</comment>
<evidence type="ECO:0000256" key="10">
    <source>
        <dbReference type="ARBA" id="ARBA00023136"/>
    </source>
</evidence>
<evidence type="ECO:0000256" key="5">
    <source>
        <dbReference type="ARBA" id="ARBA00022692"/>
    </source>
</evidence>
<dbReference type="PROSITE" id="PS50939">
    <property type="entry name" value="CYTOCHROME_B561"/>
    <property type="match status" value="1"/>
</dbReference>
<evidence type="ECO:0000256" key="9">
    <source>
        <dbReference type="ARBA" id="ARBA00023004"/>
    </source>
</evidence>
<proteinExistence type="predicted"/>
<evidence type="ECO:0000256" key="6">
    <source>
        <dbReference type="ARBA" id="ARBA00022723"/>
    </source>
</evidence>
<comment type="caution">
    <text evidence="11">The sequence shown here is derived from an EMBL/GenBank/DDBJ whole genome shotgun (WGS) entry which is preliminary data.</text>
</comment>
<evidence type="ECO:0000256" key="4">
    <source>
        <dbReference type="ARBA" id="ARBA00022617"/>
    </source>
</evidence>
<dbReference type="CDD" id="cd08764">
    <property type="entry name" value="Cyt_b561_CG1275_like"/>
    <property type="match status" value="1"/>
</dbReference>
<protein>
    <submittedName>
        <fullName evidence="11">Uncharacterized protein</fullName>
    </submittedName>
</protein>
<keyword evidence="7" id="KW-0249">Electron transport</keyword>
<dbReference type="InterPro" id="IPR043205">
    <property type="entry name" value="CYB561/CYBRD1-like"/>
</dbReference>
<dbReference type="GO" id="GO:0046872">
    <property type="term" value="F:metal ion binding"/>
    <property type="evidence" value="ECO:0007669"/>
    <property type="project" value="UniProtKB-KW"/>
</dbReference>
<keyword evidence="8" id="KW-1133">Transmembrane helix</keyword>
<evidence type="ECO:0000256" key="8">
    <source>
        <dbReference type="ARBA" id="ARBA00022989"/>
    </source>
</evidence>
<comment type="subcellular location">
    <subcellularLocation>
        <location evidence="2">Membrane</location>
        <topology evidence="2">Multi-pass membrane protein</topology>
    </subcellularLocation>
</comment>
<evidence type="ECO:0000313" key="11">
    <source>
        <dbReference type="EMBL" id="CAH1790433.1"/>
    </source>
</evidence>
<evidence type="ECO:0000313" key="12">
    <source>
        <dbReference type="Proteomes" id="UP000749559"/>
    </source>
</evidence>
<dbReference type="AlphaFoldDB" id="A0A8J1UXC3"/>
<dbReference type="PANTHER" id="PTHR10106">
    <property type="entry name" value="CYTOCHROME B561-RELATED"/>
    <property type="match status" value="1"/>
</dbReference>
<keyword evidence="12" id="KW-1185">Reference proteome</keyword>
<keyword evidence="10" id="KW-0472">Membrane</keyword>
<sequence>MDSQPNLRLFTGWVLIAQVLGLTSVILVAVWMGSYRGGFAWQEDPGREFNYHPLFMIIGLVFLYGDAILVYRVFRNERKMYVKILHGVVQAFALLFAAVGLKAVFDSHNLAEKPIPNMYSLHSWLGLTTVILFGLQWVFGFVSFLWPKVALSMRTIYKPIHVYFGLAIFVMAIATSLMGITEKAFFSVGSPSYKGVPYSALPAEGVIINILGMVLVALGLVVGYIITNPDYERQPTPEEEHIPLDQ</sequence>
<evidence type="ECO:0000256" key="2">
    <source>
        <dbReference type="ARBA" id="ARBA00004141"/>
    </source>
</evidence>
<evidence type="ECO:0000256" key="1">
    <source>
        <dbReference type="ARBA" id="ARBA00001970"/>
    </source>
</evidence>
<dbReference type="Proteomes" id="UP000749559">
    <property type="component" value="Unassembled WGS sequence"/>
</dbReference>
<reference evidence="11" key="1">
    <citation type="submission" date="2022-03" db="EMBL/GenBank/DDBJ databases">
        <authorList>
            <person name="Martin C."/>
        </authorList>
    </citation>
    <scope>NUCLEOTIDE SEQUENCE</scope>
</reference>
<dbReference type="InterPro" id="IPR006593">
    <property type="entry name" value="Cyt_b561/ferric_Rdtase_TM"/>
</dbReference>
<keyword evidence="9" id="KW-0408">Iron</keyword>
<accession>A0A8J1UXC3</accession>
<dbReference type="GO" id="GO:0016491">
    <property type="term" value="F:oxidoreductase activity"/>
    <property type="evidence" value="ECO:0007669"/>
    <property type="project" value="InterPro"/>
</dbReference>
<dbReference type="PANTHER" id="PTHR10106:SF0">
    <property type="entry name" value="LD36721P"/>
    <property type="match status" value="1"/>
</dbReference>
<dbReference type="OrthoDB" id="907479at2759"/>
<dbReference type="EMBL" id="CAIIXF020000007">
    <property type="protein sequence ID" value="CAH1790433.1"/>
    <property type="molecule type" value="Genomic_DNA"/>
</dbReference>